<name>A0A1R2AUE7_9CILI</name>
<proteinExistence type="predicted"/>
<dbReference type="AlphaFoldDB" id="A0A1R2AUE7"/>
<accession>A0A1R2AUE7</accession>
<reference evidence="1 2" key="1">
    <citation type="submission" date="2016-11" db="EMBL/GenBank/DDBJ databases">
        <title>The macronuclear genome of Stentor coeruleus: a giant cell with tiny introns.</title>
        <authorList>
            <person name="Slabodnick M."/>
            <person name="Ruby J.G."/>
            <person name="Reiff S.B."/>
            <person name="Swart E.C."/>
            <person name="Gosai S."/>
            <person name="Prabakaran S."/>
            <person name="Witkowska E."/>
            <person name="Larue G.E."/>
            <person name="Fisher S."/>
            <person name="Freeman R.M."/>
            <person name="Gunawardena J."/>
            <person name="Chu W."/>
            <person name="Stover N.A."/>
            <person name="Gregory B.D."/>
            <person name="Nowacki M."/>
            <person name="Derisi J."/>
            <person name="Roy S.W."/>
            <person name="Marshall W.F."/>
            <person name="Sood P."/>
        </authorList>
    </citation>
    <scope>NUCLEOTIDE SEQUENCE [LARGE SCALE GENOMIC DNA]</scope>
    <source>
        <strain evidence="1">WM001</strain>
    </source>
</reference>
<gene>
    <name evidence="1" type="ORF">SteCoe_34475</name>
</gene>
<dbReference type="Proteomes" id="UP000187209">
    <property type="component" value="Unassembled WGS sequence"/>
</dbReference>
<comment type="caution">
    <text evidence="1">The sequence shown here is derived from an EMBL/GenBank/DDBJ whole genome shotgun (WGS) entry which is preliminary data.</text>
</comment>
<dbReference type="OrthoDB" id="324721at2759"/>
<evidence type="ECO:0000313" key="2">
    <source>
        <dbReference type="Proteomes" id="UP000187209"/>
    </source>
</evidence>
<sequence>MDLTRTHYILGSSNEKLTTTSQDYKPCIGERAPIIMTSEFSKGTHFIFGTDKPGRCSTASSDYTVKNFSKNDKDEVVRIAKELKKAHFKIGDGKPNYMTTTNSEFNMKTSRPLKFNLDLQKEHFLLGTDRPDYLSISHKTYASKPHEKEGLNMEQLNDLRKTHFELGNEGIGYGLTSQDFKPNMIGNDNQSRTRDGLLRKTNFVMGNHNRPTSSTYKLSYSNSATSFAIKTRDRNTDKLSHFKLGNDAIPLESLHRQDFKEHKIEGSNETHQADYLRGHHYILGTEKVNFNSMNQRYGDGKPQPNEKNMKTIEDLRKSHFLMGSDPLDMQTINQKDFKGGKIIQVASAEKVHGKHSYKDGNGKHLWNTEQRSRFKWINPVEETEFKLSFD</sequence>
<keyword evidence="2" id="KW-1185">Reference proteome</keyword>
<protein>
    <submittedName>
        <fullName evidence="1">Uncharacterized protein</fullName>
    </submittedName>
</protein>
<organism evidence="1 2">
    <name type="scientific">Stentor coeruleus</name>
    <dbReference type="NCBI Taxonomy" id="5963"/>
    <lineage>
        <taxon>Eukaryota</taxon>
        <taxon>Sar</taxon>
        <taxon>Alveolata</taxon>
        <taxon>Ciliophora</taxon>
        <taxon>Postciliodesmatophora</taxon>
        <taxon>Heterotrichea</taxon>
        <taxon>Heterotrichida</taxon>
        <taxon>Stentoridae</taxon>
        <taxon>Stentor</taxon>
    </lineage>
</organism>
<evidence type="ECO:0000313" key="1">
    <source>
        <dbReference type="EMBL" id="OMJ68154.1"/>
    </source>
</evidence>
<dbReference type="EMBL" id="MPUH01001375">
    <property type="protein sequence ID" value="OMJ68154.1"/>
    <property type="molecule type" value="Genomic_DNA"/>
</dbReference>